<organism evidence="1 2">
    <name type="scientific">Aspergillus eucalypticola (strain CBS 122712 / IBT 29274)</name>
    <dbReference type="NCBI Taxonomy" id="1448314"/>
    <lineage>
        <taxon>Eukaryota</taxon>
        <taxon>Fungi</taxon>
        <taxon>Dikarya</taxon>
        <taxon>Ascomycota</taxon>
        <taxon>Pezizomycotina</taxon>
        <taxon>Eurotiomycetes</taxon>
        <taxon>Eurotiomycetidae</taxon>
        <taxon>Eurotiales</taxon>
        <taxon>Aspergillaceae</taxon>
        <taxon>Aspergillus</taxon>
        <taxon>Aspergillus subgen. Circumdati</taxon>
    </lineage>
</organism>
<dbReference type="EMBL" id="MSFU01000005">
    <property type="protein sequence ID" value="PWY80211.1"/>
    <property type="molecule type" value="Genomic_DNA"/>
</dbReference>
<evidence type="ECO:0008006" key="3">
    <source>
        <dbReference type="Google" id="ProtNLM"/>
    </source>
</evidence>
<dbReference type="GeneID" id="37059157"/>
<accession>A0A317W3Q0</accession>
<evidence type="ECO:0000313" key="2">
    <source>
        <dbReference type="Proteomes" id="UP000246171"/>
    </source>
</evidence>
<dbReference type="AlphaFoldDB" id="A0A317W3Q0"/>
<name>A0A317W3Q0_ASPEC</name>
<dbReference type="OrthoDB" id="5412996at2759"/>
<comment type="caution">
    <text evidence="1">The sequence shown here is derived from an EMBL/GenBank/DDBJ whole genome shotgun (WGS) entry which is preliminary data.</text>
</comment>
<dbReference type="VEuPathDB" id="FungiDB:BO83DRAFT_460113"/>
<gene>
    <name evidence="1" type="ORF">BO83DRAFT_460113</name>
</gene>
<evidence type="ECO:0000313" key="1">
    <source>
        <dbReference type="EMBL" id="PWY80211.1"/>
    </source>
</evidence>
<dbReference type="Proteomes" id="UP000246171">
    <property type="component" value="Unassembled WGS sequence"/>
</dbReference>
<keyword evidence="2" id="KW-1185">Reference proteome</keyword>
<reference evidence="1" key="1">
    <citation type="submission" date="2016-12" db="EMBL/GenBank/DDBJ databases">
        <title>The genomes of Aspergillus section Nigri reveals drivers in fungal speciation.</title>
        <authorList>
            <consortium name="DOE Joint Genome Institute"/>
            <person name="Vesth T.C."/>
            <person name="Nybo J."/>
            <person name="Theobald S."/>
            <person name="Brandl J."/>
            <person name="Frisvad J.C."/>
            <person name="Nielsen K.F."/>
            <person name="Lyhne E.K."/>
            <person name="Kogle M.E."/>
            <person name="Kuo A."/>
            <person name="Riley R."/>
            <person name="Clum A."/>
            <person name="Nolan M."/>
            <person name="Lipzen A."/>
            <person name="Salamov A."/>
            <person name="Henrissat B."/>
            <person name="Wiebenga A."/>
            <person name="De vries R.P."/>
            <person name="Grigoriev I.V."/>
            <person name="Mortensen U.H."/>
            <person name="Andersen M.R."/>
            <person name="Baker S.E."/>
        </authorList>
    </citation>
    <scope>NUCLEOTIDE SEQUENCE</scope>
    <source>
        <strain evidence="1">CBS 122712</strain>
    </source>
</reference>
<protein>
    <recommendedName>
        <fullName evidence="3">Aminoglycoside phosphotransferase domain-containing protein</fullName>
    </recommendedName>
</protein>
<sequence length="74" mass="8878">MLIDPDTHRITAVLDFEFTNAMPAAFTYDPPWWLLLSGPEVWLERCALDEFLELYEPRMEEQFLRALARMEHDY</sequence>
<dbReference type="RefSeq" id="XP_025391358.1">
    <property type="nucleotide sequence ID" value="XM_025537195.1"/>
</dbReference>
<proteinExistence type="predicted"/>